<evidence type="ECO:0000259" key="8">
    <source>
        <dbReference type="PROSITE" id="PS50848"/>
    </source>
</evidence>
<comment type="subcellular location">
    <subcellularLocation>
        <location evidence="1">Endoplasmic reticulum</location>
    </subcellularLocation>
</comment>
<dbReference type="InterPro" id="IPR001849">
    <property type="entry name" value="PH_domain"/>
</dbReference>
<dbReference type="InterPro" id="IPR002913">
    <property type="entry name" value="START_lipid-bd_dom"/>
</dbReference>
<dbReference type="InterPro" id="IPR036962">
    <property type="entry name" value="Glyco_hydro_3_N_sf"/>
</dbReference>
<dbReference type="SUPFAM" id="SSF55961">
    <property type="entry name" value="Bet v1-like"/>
    <property type="match status" value="1"/>
</dbReference>
<dbReference type="PRINTS" id="PR00133">
    <property type="entry name" value="GLHYDRLASE3"/>
</dbReference>
<dbReference type="InterPro" id="IPR017853">
    <property type="entry name" value="GH"/>
</dbReference>
<dbReference type="Gene3D" id="3.40.50.1700">
    <property type="entry name" value="Glycoside hydrolase family 3 C-terminal domain"/>
    <property type="match status" value="1"/>
</dbReference>
<dbReference type="SUPFAM" id="SSF51445">
    <property type="entry name" value="(Trans)glycosidases"/>
    <property type="match status" value="1"/>
</dbReference>
<keyword evidence="6" id="KW-0326">Glycosidase</keyword>
<dbReference type="Gene3D" id="2.60.40.10">
    <property type="entry name" value="Immunoglobulins"/>
    <property type="match status" value="1"/>
</dbReference>
<organism evidence="9 10">
    <name type="scientific">Aphanomyces astaci</name>
    <name type="common">Crayfish plague agent</name>
    <dbReference type="NCBI Taxonomy" id="112090"/>
    <lineage>
        <taxon>Eukaryota</taxon>
        <taxon>Sar</taxon>
        <taxon>Stramenopiles</taxon>
        <taxon>Oomycota</taxon>
        <taxon>Saprolegniomycetes</taxon>
        <taxon>Saprolegniales</taxon>
        <taxon>Verrucalvaceae</taxon>
        <taxon>Aphanomyces</taxon>
    </lineage>
</organism>
<dbReference type="InterPro" id="IPR002772">
    <property type="entry name" value="Glyco_hydro_3_C"/>
</dbReference>
<evidence type="ECO:0000256" key="3">
    <source>
        <dbReference type="ARBA" id="ARBA00022729"/>
    </source>
</evidence>
<proteinExistence type="inferred from homology"/>
<dbReference type="InterPro" id="IPR013783">
    <property type="entry name" value="Ig-like_fold"/>
</dbReference>
<accession>A0A397DPA9</accession>
<sequence length="1181" mass="129051">MPRICDRAPQKSFPFCNPSLSIDARVDDLVARIPDSAVPGLLGDNATAVSTPDGLGLSLCVQHFHLTQPTRAFHSVGHGGLTYWAPNINLFRDPRWGRGQETPGEDPHLTSAFAVAFVRGMQQGPSSSPFIHVSACCKHFSAYSQEVPRHSLDANVTAQDLADTYLVAFEACVTQGHVSCIMCSYNAVNGVPSCADSHFLTHVVRHTWKFDGYIVSDCGAVYDVLWHHRYTHTAAETCAATLEAGMDINCGDFVQLNLPAALPTVSKVAWTRALKMLFRTQMRLGLFEPAATAPFLDSSPADIDTRAHRQLALAAAVQSIVLLKNAAKTLPLDPDAFEATTRLALLGPHVHATTAQLGSYAGVPPFVVSPVAGVTSHVPPSFVDVHAACTVRGQNMAEEAIAIAANAAQVVLFVGLDQSVEFEGVDRATLEWPGRQRELIARVAAAAARPVVIVILAGGPVDLEEFEADAKVGAIVYAGYLGQSGGTAIAQVLFGDVNPSGRLSHTFYRASFTSEVSIADMNMRPHAHSLGRTFRFYTGAPVYGFGHGLSYTIFRYSILAQEIEYGEGVGGRGVRLSATVENVGELVGDVVLLCFAVPPGAGTKGRPLQTLAGFERVNDLRPGDTHVWTLDLDFDVAFTLVGDDGTKEVVPGTWTFHVGDVSAAVNVQDIDDPPARKSERYFILEGSNLRYYKKRGDPTPRGTYVLTNECVVGKVFNSEEKHKHHDQVWMFRITFSVGAGEKSYKKDRFIDLGAKDEKMAEAWKKALEQTISAIKEVAGVKEEILKGADVGKGYSATILDTDNVSLFNLDTDNVKTEQGWWLVRVEEGLRIMQECPLGHQVAASMYAHHANLTNNLLFASTISAVLAFSVMHSMVANMLVCFGTAFAAVVVDPPSTFLPRVPLMHVVHGPPSDVFRLIMNTSRYQRWDSSVTSVKVVQAMDDHSDIIYVQLRPVYIWPMWQKPRDLVLMRYWRREEDGSYFVMYQSTTHPECRVRHNFVRASILGGGYVIAPQKSSIHGGVRSLVTYVLRYDPKGNSSIYHQLGMDVDAVLPMLRSVVGMRDELSGGDFITPSVTVADTSSENSRVDGGGIGGAAPHVVQKLKTSLPEKKKSPSKKARFRLVGVDLFAFDNEKERYNLANRPGSHVQTAPGFTFIINMIIPSPNNLSMVFSLFYPIYLVDF</sequence>
<dbReference type="GO" id="GO:0031222">
    <property type="term" value="P:arabinan catabolic process"/>
    <property type="evidence" value="ECO:0007669"/>
    <property type="project" value="TreeGrafter"/>
</dbReference>
<dbReference type="SMART" id="SM00233">
    <property type="entry name" value="PH"/>
    <property type="match status" value="1"/>
</dbReference>
<dbReference type="SUPFAM" id="SSF50729">
    <property type="entry name" value="PH domain-like"/>
    <property type="match status" value="1"/>
</dbReference>
<evidence type="ECO:0000256" key="4">
    <source>
        <dbReference type="ARBA" id="ARBA00022801"/>
    </source>
</evidence>
<evidence type="ECO:0000256" key="1">
    <source>
        <dbReference type="ARBA" id="ARBA00004240"/>
    </source>
</evidence>
<dbReference type="GO" id="GO:0045493">
    <property type="term" value="P:xylan catabolic process"/>
    <property type="evidence" value="ECO:0007669"/>
    <property type="project" value="InterPro"/>
</dbReference>
<dbReference type="InterPro" id="IPR026891">
    <property type="entry name" value="Fn3-like"/>
</dbReference>
<dbReference type="Pfam" id="PF07059">
    <property type="entry name" value="EDR2_C"/>
    <property type="match status" value="1"/>
</dbReference>
<dbReference type="Pfam" id="PF14310">
    <property type="entry name" value="Fn3-like"/>
    <property type="match status" value="1"/>
</dbReference>
<evidence type="ECO:0000256" key="2">
    <source>
        <dbReference type="ARBA" id="ARBA00005336"/>
    </source>
</evidence>
<feature type="domain" description="START" evidence="8">
    <location>
        <begin position="906"/>
        <end position="1058"/>
    </location>
</feature>
<evidence type="ECO:0000313" key="10">
    <source>
        <dbReference type="Proteomes" id="UP000266643"/>
    </source>
</evidence>
<gene>
    <name evidence="9" type="ORF">DYB30_003426</name>
</gene>
<dbReference type="Pfam" id="PF01852">
    <property type="entry name" value="START"/>
    <property type="match status" value="1"/>
</dbReference>
<dbReference type="PANTHER" id="PTHR42721:SF3">
    <property type="entry name" value="BETA-D-XYLOSIDASE 5-RELATED"/>
    <property type="match status" value="1"/>
</dbReference>
<dbReference type="SMART" id="SM00234">
    <property type="entry name" value="START"/>
    <property type="match status" value="1"/>
</dbReference>
<dbReference type="GO" id="GO:0009044">
    <property type="term" value="F:xylan 1,4-beta-xylosidase activity"/>
    <property type="evidence" value="ECO:0007669"/>
    <property type="project" value="InterPro"/>
</dbReference>
<dbReference type="VEuPathDB" id="FungiDB:H257_16648"/>
<dbReference type="Pfam" id="PF00933">
    <property type="entry name" value="Glyco_hydro_3"/>
    <property type="match status" value="1"/>
</dbReference>
<name>A0A397DPA9_APHAT</name>
<dbReference type="Pfam" id="PF01915">
    <property type="entry name" value="Glyco_hydro_3_C"/>
    <property type="match status" value="1"/>
</dbReference>
<evidence type="ECO:0000256" key="6">
    <source>
        <dbReference type="ARBA" id="ARBA00023295"/>
    </source>
</evidence>
<dbReference type="Pfam" id="PF00169">
    <property type="entry name" value="PH"/>
    <property type="match status" value="1"/>
</dbReference>
<comment type="similarity">
    <text evidence="2">Belongs to the glycosyl hydrolase 3 family.</text>
</comment>
<dbReference type="InterPro" id="IPR001764">
    <property type="entry name" value="Glyco_hydro_3_N"/>
</dbReference>
<evidence type="ECO:0008006" key="11">
    <source>
        <dbReference type="Google" id="ProtNLM"/>
    </source>
</evidence>
<dbReference type="Gene3D" id="3.20.20.300">
    <property type="entry name" value="Glycoside hydrolase, family 3, N-terminal domain"/>
    <property type="match status" value="1"/>
</dbReference>
<dbReference type="Proteomes" id="UP000266643">
    <property type="component" value="Unassembled WGS sequence"/>
</dbReference>
<dbReference type="PROSITE" id="PS50848">
    <property type="entry name" value="START"/>
    <property type="match status" value="1"/>
</dbReference>
<dbReference type="Gene3D" id="3.30.530.20">
    <property type="match status" value="1"/>
</dbReference>
<dbReference type="Gene3D" id="2.30.29.30">
    <property type="entry name" value="Pleckstrin-homology domain (PH domain)/Phosphotyrosine-binding domain (PTB)"/>
    <property type="match status" value="1"/>
</dbReference>
<dbReference type="InterPro" id="IPR009769">
    <property type="entry name" value="EDR2_C"/>
</dbReference>
<dbReference type="InterPro" id="IPR023393">
    <property type="entry name" value="START-like_dom_sf"/>
</dbReference>
<keyword evidence="5" id="KW-0256">Endoplasmic reticulum</keyword>
<dbReference type="AlphaFoldDB" id="A0A397DPA9"/>
<reference evidence="9 10" key="1">
    <citation type="submission" date="2018-08" db="EMBL/GenBank/DDBJ databases">
        <title>Aphanomyces genome sequencing and annotation.</title>
        <authorList>
            <person name="Minardi D."/>
            <person name="Oidtmann B."/>
            <person name="Van Der Giezen M."/>
            <person name="Studholme D.J."/>
        </authorList>
    </citation>
    <scope>NUCLEOTIDE SEQUENCE [LARGE SCALE GENOMIC DNA]</scope>
    <source>
        <strain evidence="9 10">D2</strain>
    </source>
</reference>
<dbReference type="GO" id="GO:0046556">
    <property type="term" value="F:alpha-L-arabinofuranosidase activity"/>
    <property type="evidence" value="ECO:0007669"/>
    <property type="project" value="TreeGrafter"/>
</dbReference>
<evidence type="ECO:0000313" key="9">
    <source>
        <dbReference type="EMBL" id="RHY67879.1"/>
    </source>
</evidence>
<dbReference type="VEuPathDB" id="FungiDB:H257_05174"/>
<feature type="domain" description="PH" evidence="7">
    <location>
        <begin position="679"/>
        <end position="772"/>
    </location>
</feature>
<dbReference type="PROSITE" id="PS50003">
    <property type="entry name" value="PH_DOMAIN"/>
    <property type="match status" value="1"/>
</dbReference>
<dbReference type="SMART" id="SM01217">
    <property type="entry name" value="Fn3_like"/>
    <property type="match status" value="1"/>
</dbReference>
<dbReference type="InterPro" id="IPR044993">
    <property type="entry name" value="BXL"/>
</dbReference>
<dbReference type="SUPFAM" id="SSF52279">
    <property type="entry name" value="Beta-D-glucan exohydrolase, C-terminal domain"/>
    <property type="match status" value="1"/>
</dbReference>
<dbReference type="EMBL" id="QUTD01004475">
    <property type="protein sequence ID" value="RHY67879.1"/>
    <property type="molecule type" value="Genomic_DNA"/>
</dbReference>
<keyword evidence="3" id="KW-0732">Signal</keyword>
<comment type="caution">
    <text evidence="9">The sequence shown here is derived from an EMBL/GenBank/DDBJ whole genome shotgun (WGS) entry which is preliminary data.</text>
</comment>
<dbReference type="GO" id="GO:0008289">
    <property type="term" value="F:lipid binding"/>
    <property type="evidence" value="ECO:0007669"/>
    <property type="project" value="InterPro"/>
</dbReference>
<dbReference type="PANTHER" id="PTHR42721">
    <property type="entry name" value="SUGAR HYDROLASE-RELATED"/>
    <property type="match status" value="1"/>
</dbReference>
<dbReference type="InterPro" id="IPR036881">
    <property type="entry name" value="Glyco_hydro_3_C_sf"/>
</dbReference>
<evidence type="ECO:0000259" key="7">
    <source>
        <dbReference type="PROSITE" id="PS50003"/>
    </source>
</evidence>
<keyword evidence="4" id="KW-0378">Hydrolase</keyword>
<evidence type="ECO:0000256" key="5">
    <source>
        <dbReference type="ARBA" id="ARBA00022824"/>
    </source>
</evidence>
<protein>
    <recommendedName>
        <fullName evidence="11">PH domain-containing protein</fullName>
    </recommendedName>
</protein>
<dbReference type="CDD" id="cd00177">
    <property type="entry name" value="START"/>
    <property type="match status" value="1"/>
</dbReference>
<dbReference type="InterPro" id="IPR011993">
    <property type="entry name" value="PH-like_dom_sf"/>
</dbReference>
<dbReference type="GO" id="GO:0005783">
    <property type="term" value="C:endoplasmic reticulum"/>
    <property type="evidence" value="ECO:0007669"/>
    <property type="project" value="UniProtKB-SubCell"/>
</dbReference>